<organism evidence="1 2">
    <name type="scientific">Penicillium nordicum</name>
    <dbReference type="NCBI Taxonomy" id="229535"/>
    <lineage>
        <taxon>Eukaryota</taxon>
        <taxon>Fungi</taxon>
        <taxon>Dikarya</taxon>
        <taxon>Ascomycota</taxon>
        <taxon>Pezizomycotina</taxon>
        <taxon>Eurotiomycetes</taxon>
        <taxon>Eurotiomycetidae</taxon>
        <taxon>Eurotiales</taxon>
        <taxon>Aspergillaceae</taxon>
        <taxon>Penicillium</taxon>
    </lineage>
</organism>
<name>A0A0M8PF52_9EURO</name>
<dbReference type="AlphaFoldDB" id="A0A0M8PF52"/>
<protein>
    <submittedName>
        <fullName evidence="1">Uncharacterized protein</fullName>
    </submittedName>
</protein>
<sequence length="135" mass="14916">MVRESPSAMSSTEPPSKVQHMLYVGYPLLLGVWVPEAHSTLYVVDSLSLSLSPSPLCPSAHRQILPCCFSNLNSVGSLLSLHRILLPWIAPPGRRVQTASRTQLTECPRAAQSLVHLIYDHMSLLCLLAFFVCFD</sequence>
<proteinExistence type="predicted"/>
<evidence type="ECO:0000313" key="2">
    <source>
        <dbReference type="Proteomes" id="UP000037696"/>
    </source>
</evidence>
<gene>
    <name evidence="1" type="ORF">ACN38_g1646</name>
</gene>
<evidence type="ECO:0000313" key="1">
    <source>
        <dbReference type="EMBL" id="KOS47374.1"/>
    </source>
</evidence>
<dbReference type="Proteomes" id="UP000037696">
    <property type="component" value="Unassembled WGS sequence"/>
</dbReference>
<reference evidence="1 2" key="1">
    <citation type="submission" date="2015-08" db="EMBL/GenBank/DDBJ databases">
        <title>Genome sequencing of Penicillium nordicum.</title>
        <authorList>
            <person name="Nguyen H.D."/>
            <person name="Seifert K.A."/>
        </authorList>
    </citation>
    <scope>NUCLEOTIDE SEQUENCE [LARGE SCALE GENOMIC DNA]</scope>
    <source>
        <strain evidence="1 2">DAOMC 185683</strain>
    </source>
</reference>
<accession>A0A0M8PF52</accession>
<keyword evidence="2" id="KW-1185">Reference proteome</keyword>
<comment type="caution">
    <text evidence="1">The sequence shown here is derived from an EMBL/GenBank/DDBJ whole genome shotgun (WGS) entry which is preliminary data.</text>
</comment>
<dbReference type="EMBL" id="LHQQ01000017">
    <property type="protein sequence ID" value="KOS47374.1"/>
    <property type="molecule type" value="Genomic_DNA"/>
</dbReference>